<sequence length="732" mass="80258">MIGGGRRQSIYFRALASLVVMALLSMGTAFCLFYPQELRSVYERVEQRRANALEQTAQAMDKLLDQVYQAALMIEKEDTLRPYALSGGGMALYEASEMVKLFNSMLNDVYMTFYYVQGMEWIVCGSGMVALESFGETVWMLDGMDHQALLDALTPPQSRRLTLYPADTLRQSAQASRIAVLPFSITVASGSRPYGTVLVLLKASDIAEELKRSWEDETLFIADGEQILFSTDDGQTGALEGAALAAAAAGEVVRLEDGRALYMAASDLYGVHYGVLCGPDALYAELQGLRLTALLFLAAACGVALLAALLLSRWNYQPVRQLASSVGVDLRAKGRDSELLQERFHSLISVNAALTEDMRQSRALLEDAIVQRFLASAPGEREAMAERMEKMEPFSRPCACLLALCLPGAEDAPRAGEGAERLFRFRQTALGGYDVLLAVCGADATQEEALRCLGAAAGDGRICHAPLCRQWRELPDLYAQLLQKLHALRQLDGGALVCVDDPRLETAAETSFGAHALDELADSLSACQAEWLRMAVSNLCGCLNDERRSLGERRALTVEALCMLCEALEGQGGLDAKTLEKLNPLARGRVGDARRMESLLRGAAEAVMAGMPRPDATRQRQLPQDVLLYIDERLLDPDFSIYTTSEAFGLSESAFSHLFKRTFHQTFSTYVNQQKLIRAFELLTDETIPLEEVASRLGYSRASNFGRMFKAEVGMSPGRYRSLYGRGNGADG</sequence>
<dbReference type="PROSITE" id="PS01124">
    <property type="entry name" value="HTH_ARAC_FAMILY_2"/>
    <property type="match status" value="1"/>
</dbReference>
<comment type="caution">
    <text evidence="6">The sequence shown here is derived from an EMBL/GenBank/DDBJ whole genome shotgun (WGS) entry which is preliminary data.</text>
</comment>
<feature type="domain" description="HTH araC/xylS-type" evidence="5">
    <location>
        <begin position="624"/>
        <end position="723"/>
    </location>
</feature>
<dbReference type="SMART" id="SM00342">
    <property type="entry name" value="HTH_ARAC"/>
    <property type="match status" value="1"/>
</dbReference>
<dbReference type="AlphaFoldDB" id="A0A9D0ZD53"/>
<evidence type="ECO:0000256" key="4">
    <source>
        <dbReference type="SAM" id="Phobius"/>
    </source>
</evidence>
<dbReference type="PANTHER" id="PTHR43280">
    <property type="entry name" value="ARAC-FAMILY TRANSCRIPTIONAL REGULATOR"/>
    <property type="match status" value="1"/>
</dbReference>
<dbReference type="Pfam" id="PF12833">
    <property type="entry name" value="HTH_18"/>
    <property type="match status" value="1"/>
</dbReference>
<dbReference type="InterPro" id="IPR009057">
    <property type="entry name" value="Homeodomain-like_sf"/>
</dbReference>
<keyword evidence="4" id="KW-0812">Transmembrane</keyword>
<evidence type="ECO:0000256" key="1">
    <source>
        <dbReference type="ARBA" id="ARBA00023015"/>
    </source>
</evidence>
<keyword evidence="4" id="KW-0472">Membrane</keyword>
<protein>
    <submittedName>
        <fullName evidence="6">Helix-turn-helix transcriptional regulator</fullName>
    </submittedName>
</protein>
<feature type="transmembrane region" description="Helical" evidence="4">
    <location>
        <begin position="12"/>
        <end position="35"/>
    </location>
</feature>
<dbReference type="EMBL" id="DVFJ01000035">
    <property type="protein sequence ID" value="HIQ72405.1"/>
    <property type="molecule type" value="Genomic_DNA"/>
</dbReference>
<keyword evidence="2" id="KW-0238">DNA-binding</keyword>
<dbReference type="Gene3D" id="1.10.10.60">
    <property type="entry name" value="Homeodomain-like"/>
    <property type="match status" value="2"/>
</dbReference>
<accession>A0A9D0ZD53</accession>
<organism evidence="6 7">
    <name type="scientific">Candidatus Onthenecus intestinigallinarum</name>
    <dbReference type="NCBI Taxonomy" id="2840875"/>
    <lineage>
        <taxon>Bacteria</taxon>
        <taxon>Bacillati</taxon>
        <taxon>Bacillota</taxon>
        <taxon>Clostridia</taxon>
        <taxon>Eubacteriales</taxon>
        <taxon>Candidatus Onthenecus</taxon>
    </lineage>
</organism>
<keyword evidence="3" id="KW-0804">Transcription</keyword>
<evidence type="ECO:0000313" key="7">
    <source>
        <dbReference type="Proteomes" id="UP000886887"/>
    </source>
</evidence>
<evidence type="ECO:0000259" key="5">
    <source>
        <dbReference type="PROSITE" id="PS01124"/>
    </source>
</evidence>
<proteinExistence type="predicted"/>
<keyword evidence="4" id="KW-1133">Transmembrane helix</keyword>
<dbReference type="InterPro" id="IPR018060">
    <property type="entry name" value="HTH_AraC"/>
</dbReference>
<evidence type="ECO:0000256" key="2">
    <source>
        <dbReference type="ARBA" id="ARBA00023125"/>
    </source>
</evidence>
<dbReference type="PANTHER" id="PTHR43280:SF27">
    <property type="entry name" value="TRANSCRIPTIONAL REGULATOR MTLR"/>
    <property type="match status" value="1"/>
</dbReference>
<evidence type="ECO:0000313" key="6">
    <source>
        <dbReference type="EMBL" id="HIQ72405.1"/>
    </source>
</evidence>
<dbReference type="GO" id="GO:0003700">
    <property type="term" value="F:DNA-binding transcription factor activity"/>
    <property type="evidence" value="ECO:0007669"/>
    <property type="project" value="InterPro"/>
</dbReference>
<gene>
    <name evidence="6" type="ORF">IAB73_09390</name>
</gene>
<dbReference type="PRINTS" id="PR00032">
    <property type="entry name" value="HTHARAC"/>
</dbReference>
<keyword evidence="1" id="KW-0805">Transcription regulation</keyword>
<reference evidence="6" key="1">
    <citation type="submission" date="2020-10" db="EMBL/GenBank/DDBJ databases">
        <authorList>
            <person name="Gilroy R."/>
        </authorList>
    </citation>
    <scope>NUCLEOTIDE SEQUENCE</scope>
    <source>
        <strain evidence="6">ChiSxjej2B14-6234</strain>
    </source>
</reference>
<dbReference type="Proteomes" id="UP000886887">
    <property type="component" value="Unassembled WGS sequence"/>
</dbReference>
<dbReference type="InterPro" id="IPR020449">
    <property type="entry name" value="Tscrpt_reg_AraC-type_HTH"/>
</dbReference>
<name>A0A9D0ZD53_9FIRM</name>
<dbReference type="GO" id="GO:0043565">
    <property type="term" value="F:sequence-specific DNA binding"/>
    <property type="evidence" value="ECO:0007669"/>
    <property type="project" value="InterPro"/>
</dbReference>
<evidence type="ECO:0000256" key="3">
    <source>
        <dbReference type="ARBA" id="ARBA00023163"/>
    </source>
</evidence>
<dbReference type="SUPFAM" id="SSF46689">
    <property type="entry name" value="Homeodomain-like"/>
    <property type="match status" value="1"/>
</dbReference>
<reference evidence="6" key="2">
    <citation type="journal article" date="2021" name="PeerJ">
        <title>Extensive microbial diversity within the chicken gut microbiome revealed by metagenomics and culture.</title>
        <authorList>
            <person name="Gilroy R."/>
            <person name="Ravi A."/>
            <person name="Getino M."/>
            <person name="Pursley I."/>
            <person name="Horton D.L."/>
            <person name="Alikhan N.F."/>
            <person name="Baker D."/>
            <person name="Gharbi K."/>
            <person name="Hall N."/>
            <person name="Watson M."/>
            <person name="Adriaenssens E.M."/>
            <person name="Foster-Nyarko E."/>
            <person name="Jarju S."/>
            <person name="Secka A."/>
            <person name="Antonio M."/>
            <person name="Oren A."/>
            <person name="Chaudhuri R.R."/>
            <person name="La Ragione R."/>
            <person name="Hildebrand F."/>
            <person name="Pallen M.J."/>
        </authorList>
    </citation>
    <scope>NUCLEOTIDE SEQUENCE</scope>
    <source>
        <strain evidence="6">ChiSxjej2B14-6234</strain>
    </source>
</reference>